<keyword evidence="2 3" id="KW-0234">DNA repair</keyword>
<dbReference type="HAMAP" id="MF_00031">
    <property type="entry name" value="DNA_HJ_migration_RuvA"/>
    <property type="match status" value="1"/>
</dbReference>
<comment type="domain">
    <text evidence="3">Has three domains with a flexible linker between the domains II and III and assumes an 'L' shape. Domain III is highly mobile and contacts RuvB.</text>
</comment>
<dbReference type="InterPro" id="IPR011114">
    <property type="entry name" value="RuvA_C"/>
</dbReference>
<evidence type="ECO:0000256" key="1">
    <source>
        <dbReference type="ARBA" id="ARBA00022763"/>
    </source>
</evidence>
<keyword evidence="3" id="KW-0233">DNA recombination</keyword>
<dbReference type="EMBL" id="JAHLQK010000006">
    <property type="protein sequence ID" value="MBU5677814.1"/>
    <property type="molecule type" value="Genomic_DNA"/>
</dbReference>
<organism evidence="5 6">
    <name type="scientific">Alkaliphilus flagellatus</name>
    <dbReference type="NCBI Taxonomy" id="2841507"/>
    <lineage>
        <taxon>Bacteria</taxon>
        <taxon>Bacillati</taxon>
        <taxon>Bacillota</taxon>
        <taxon>Clostridia</taxon>
        <taxon>Peptostreptococcales</taxon>
        <taxon>Natronincolaceae</taxon>
        <taxon>Alkaliphilus</taxon>
    </lineage>
</organism>
<feature type="domain" description="Helix-hairpin-helix DNA-binding motif class 1" evidence="4">
    <location>
        <begin position="72"/>
        <end position="91"/>
    </location>
</feature>
<protein>
    <recommendedName>
        <fullName evidence="3">Holliday junction branch migration complex subunit RuvA</fullName>
    </recommendedName>
</protein>
<dbReference type="Pfam" id="PF01330">
    <property type="entry name" value="RuvA_N"/>
    <property type="match status" value="1"/>
</dbReference>
<comment type="subunit">
    <text evidence="3">Homotetramer. Forms an RuvA(8)-RuvB(12)-Holliday junction (HJ) complex. HJ DNA is sandwiched between 2 RuvA tetramers; dsDNA enters through RuvA and exits via RuvB. An RuvB hexamer assembles on each DNA strand where it exits the tetramer. Each RuvB hexamer is contacted by two RuvA subunits (via domain III) on 2 adjacent RuvB subunits; this complex drives branch migration. In the full resolvosome a probable DNA-RuvA(4)-RuvB(12)-RuvC(2) complex forms which resolves the HJ.</text>
</comment>
<proteinExistence type="inferred from homology"/>
<dbReference type="RefSeq" id="WP_216418843.1">
    <property type="nucleotide sequence ID" value="NZ_JAHLQK010000006.1"/>
</dbReference>
<comment type="subcellular location">
    <subcellularLocation>
        <location evidence="3">Cytoplasm</location>
    </subcellularLocation>
</comment>
<dbReference type="CDD" id="cd14332">
    <property type="entry name" value="UBA_RuvA_C"/>
    <property type="match status" value="1"/>
</dbReference>
<dbReference type="SMART" id="SM00278">
    <property type="entry name" value="HhH1"/>
    <property type="match status" value="2"/>
</dbReference>
<sequence length="194" mass="21482">MFEYLKGIVVDIILDKIIIEVNGIGYRINSTTNSASKVKRGDQTIVYTHLVVREDELSLYGFTSTDELSMFQKLTSVSKIGPKVASGILSTYTPGKLGAYILSNDIASIAKSPGVGKKTAERIVLELKDKIDKTNVDYDYTLFNDDNKDDNEAVQALIALGYTKIEGEKAVQAVKDTSYATEEIIKNALRWLMK</sequence>
<evidence type="ECO:0000313" key="6">
    <source>
        <dbReference type="Proteomes" id="UP000779508"/>
    </source>
</evidence>
<dbReference type="NCBIfam" id="TIGR00084">
    <property type="entry name" value="ruvA"/>
    <property type="match status" value="1"/>
</dbReference>
<evidence type="ECO:0000256" key="2">
    <source>
        <dbReference type="ARBA" id="ARBA00023204"/>
    </source>
</evidence>
<accession>A0ABS6G5Q0</accession>
<keyword evidence="6" id="KW-1185">Reference proteome</keyword>
<comment type="function">
    <text evidence="3">The RuvA-RuvB-RuvC complex processes Holliday junction (HJ) DNA during genetic recombination and DNA repair, while the RuvA-RuvB complex plays an important role in the rescue of blocked DNA replication forks via replication fork reversal (RFR). RuvA specifically binds to HJ cruciform DNA, conferring on it an open structure. The RuvB hexamer acts as an ATP-dependent pump, pulling dsDNA into and through the RuvAB complex. HJ branch migration allows RuvC to scan DNA until it finds its consensus sequence, where it cleaves and resolves the cruciform DNA.</text>
</comment>
<keyword evidence="1 3" id="KW-0227">DNA damage</keyword>
<reference evidence="5 6" key="1">
    <citation type="submission" date="2021-06" db="EMBL/GenBank/DDBJ databases">
        <authorList>
            <person name="Sun Q."/>
            <person name="Li D."/>
        </authorList>
    </citation>
    <scope>NUCLEOTIDE SEQUENCE [LARGE SCALE GENOMIC DNA]</scope>
    <source>
        <strain evidence="5 6">MSJ-5</strain>
    </source>
</reference>
<dbReference type="Pfam" id="PF07499">
    <property type="entry name" value="RuvA_C"/>
    <property type="match status" value="1"/>
</dbReference>
<evidence type="ECO:0000313" key="5">
    <source>
        <dbReference type="EMBL" id="MBU5677814.1"/>
    </source>
</evidence>
<name>A0ABS6G5Q0_9FIRM</name>
<dbReference type="InterPro" id="IPR000085">
    <property type="entry name" value="RuvA"/>
</dbReference>
<comment type="caution">
    <text evidence="5">The sequence shown here is derived from an EMBL/GenBank/DDBJ whole genome shotgun (WGS) entry which is preliminary data.</text>
</comment>
<dbReference type="InterPro" id="IPR013849">
    <property type="entry name" value="DNA_helicase_Holl-junc_RuvA_I"/>
</dbReference>
<keyword evidence="3" id="KW-0963">Cytoplasm</keyword>
<comment type="similarity">
    <text evidence="3">Belongs to the RuvA family.</text>
</comment>
<dbReference type="Pfam" id="PF14520">
    <property type="entry name" value="HHH_5"/>
    <property type="match status" value="1"/>
</dbReference>
<feature type="domain" description="Helix-hairpin-helix DNA-binding motif class 1" evidence="4">
    <location>
        <begin position="107"/>
        <end position="126"/>
    </location>
</feature>
<comment type="caution">
    <text evidence="3">Lacks conserved residue(s) required for the propagation of feature annotation.</text>
</comment>
<dbReference type="Proteomes" id="UP000779508">
    <property type="component" value="Unassembled WGS sequence"/>
</dbReference>
<gene>
    <name evidence="3 5" type="primary">ruvA</name>
    <name evidence="5" type="ORF">KQI88_15455</name>
</gene>
<evidence type="ECO:0000259" key="4">
    <source>
        <dbReference type="SMART" id="SM00278"/>
    </source>
</evidence>
<dbReference type="InterPro" id="IPR003583">
    <property type="entry name" value="Hlx-hairpin-Hlx_DNA-bd_motif"/>
</dbReference>
<keyword evidence="3" id="KW-0238">DNA-binding</keyword>
<feature type="region of interest" description="Domain III" evidence="3">
    <location>
        <begin position="151"/>
        <end position="194"/>
    </location>
</feature>
<evidence type="ECO:0000256" key="3">
    <source>
        <dbReference type="HAMAP-Rule" id="MF_00031"/>
    </source>
</evidence>